<name>A0AAX6FR91_IRIPA</name>
<comment type="caution">
    <text evidence="1">The sequence shown here is derived from an EMBL/GenBank/DDBJ whole genome shotgun (WGS) entry which is preliminary data.</text>
</comment>
<protein>
    <submittedName>
        <fullName evidence="1">Ligatin</fullName>
    </submittedName>
</protein>
<proteinExistence type="predicted"/>
<organism evidence="1 2">
    <name type="scientific">Iris pallida</name>
    <name type="common">Sweet iris</name>
    <dbReference type="NCBI Taxonomy" id="29817"/>
    <lineage>
        <taxon>Eukaryota</taxon>
        <taxon>Viridiplantae</taxon>
        <taxon>Streptophyta</taxon>
        <taxon>Embryophyta</taxon>
        <taxon>Tracheophyta</taxon>
        <taxon>Spermatophyta</taxon>
        <taxon>Magnoliopsida</taxon>
        <taxon>Liliopsida</taxon>
        <taxon>Asparagales</taxon>
        <taxon>Iridaceae</taxon>
        <taxon>Iridoideae</taxon>
        <taxon>Irideae</taxon>
        <taxon>Iris</taxon>
    </lineage>
</organism>
<evidence type="ECO:0000313" key="2">
    <source>
        <dbReference type="Proteomes" id="UP001140949"/>
    </source>
</evidence>
<reference evidence="1" key="1">
    <citation type="journal article" date="2023" name="GigaByte">
        <title>Genome assembly of the bearded iris, Iris pallida Lam.</title>
        <authorList>
            <person name="Bruccoleri R.E."/>
            <person name="Oakeley E.J."/>
            <person name="Faust A.M.E."/>
            <person name="Altorfer M."/>
            <person name="Dessus-Babus S."/>
            <person name="Burckhardt D."/>
            <person name="Oertli M."/>
            <person name="Naumann U."/>
            <person name="Petersen F."/>
            <person name="Wong J."/>
        </authorList>
    </citation>
    <scope>NUCLEOTIDE SEQUENCE</scope>
    <source>
        <strain evidence="1">GSM-AAB239-AS_SAM_17_03QT</strain>
    </source>
</reference>
<keyword evidence="2" id="KW-1185">Reference proteome</keyword>
<gene>
    <name evidence="1" type="ORF">M6B38_131900</name>
</gene>
<accession>A0AAX6FR91</accession>
<dbReference type="AlphaFoldDB" id="A0AAX6FR91"/>
<reference evidence="1" key="2">
    <citation type="submission" date="2023-04" db="EMBL/GenBank/DDBJ databases">
        <authorList>
            <person name="Bruccoleri R.E."/>
            <person name="Oakeley E.J."/>
            <person name="Faust A.-M."/>
            <person name="Dessus-Babus S."/>
            <person name="Altorfer M."/>
            <person name="Burckhardt D."/>
            <person name="Oertli M."/>
            <person name="Naumann U."/>
            <person name="Petersen F."/>
            <person name="Wong J."/>
        </authorList>
    </citation>
    <scope>NUCLEOTIDE SEQUENCE</scope>
    <source>
        <strain evidence="1">GSM-AAB239-AS_SAM_17_03QT</strain>
        <tissue evidence="1">Leaf</tissue>
    </source>
</reference>
<sequence length="91" mass="10452">MARQLGNSPIWYQSRSIQYSRPAWREAPAIGIGWSNIRMKENCCGLRSISLHRRHHGSNVRYSSRSEYCGDPTMFAFIKRVSIEVFADGTT</sequence>
<dbReference type="Proteomes" id="UP001140949">
    <property type="component" value="Unassembled WGS sequence"/>
</dbReference>
<dbReference type="EMBL" id="JANAVB010026999">
    <property type="protein sequence ID" value="KAJ6818753.1"/>
    <property type="molecule type" value="Genomic_DNA"/>
</dbReference>
<evidence type="ECO:0000313" key="1">
    <source>
        <dbReference type="EMBL" id="KAJ6818753.1"/>
    </source>
</evidence>